<evidence type="ECO:0000313" key="1">
    <source>
        <dbReference type="EMBL" id="ASJ71550.1"/>
    </source>
</evidence>
<reference evidence="1 2" key="1">
    <citation type="submission" date="2016-12" db="EMBL/GenBank/DDBJ databases">
        <authorList>
            <person name="Song W.-J."/>
            <person name="Kurnit D.M."/>
        </authorList>
    </citation>
    <scope>NUCLEOTIDE SEQUENCE [LARGE SCALE GENOMIC DNA]</scope>
    <source>
        <strain evidence="1 2">IMCC3135</strain>
    </source>
</reference>
<accession>A0A2Z2NS36</accession>
<dbReference type="Proteomes" id="UP000250079">
    <property type="component" value="Chromosome"/>
</dbReference>
<evidence type="ECO:0000313" key="2">
    <source>
        <dbReference type="Proteomes" id="UP000250079"/>
    </source>
</evidence>
<dbReference type="RefSeq" id="WP_088916979.1">
    <property type="nucleotide sequence ID" value="NZ_CP018632.1"/>
</dbReference>
<sequence length="184" mass="20124">MKIQLSSTLPFTPVQLDSRHAVPRRAVGQLHGSDGTREYQTAVYEFRHGEQDQIHYQIDPQERVYLDEKADKSAASSSQTVAAALEWVSDDESLTYKPYAFLVMNAMSKLVGAWDGVVYQTPSGERLHDTLGDATLQVVDACVCNESGLWAQVNMTAEEAGSPVGSDAVISRQSGWVPLHAAVN</sequence>
<dbReference type="EMBL" id="CP018632">
    <property type="protein sequence ID" value="ASJ71550.1"/>
    <property type="molecule type" value="Genomic_DNA"/>
</dbReference>
<dbReference type="AlphaFoldDB" id="A0A2Z2NS36"/>
<proteinExistence type="predicted"/>
<protein>
    <submittedName>
        <fullName evidence="1">Uncharacterized protein</fullName>
    </submittedName>
</protein>
<dbReference type="KEGG" id="gai:IMCC3135_07220"/>
<dbReference type="OrthoDB" id="9794954at2"/>
<organism evidence="1 2">
    <name type="scientific">Granulosicoccus antarcticus IMCC3135</name>
    <dbReference type="NCBI Taxonomy" id="1192854"/>
    <lineage>
        <taxon>Bacteria</taxon>
        <taxon>Pseudomonadati</taxon>
        <taxon>Pseudomonadota</taxon>
        <taxon>Gammaproteobacteria</taxon>
        <taxon>Chromatiales</taxon>
        <taxon>Granulosicoccaceae</taxon>
        <taxon>Granulosicoccus</taxon>
    </lineage>
</organism>
<name>A0A2Z2NS36_9GAMM</name>
<gene>
    <name evidence="1" type="ORF">IMCC3135_07220</name>
</gene>
<keyword evidence="2" id="KW-1185">Reference proteome</keyword>